<dbReference type="GO" id="GO:0043165">
    <property type="term" value="P:Gram-negative-bacterium-type cell outer membrane assembly"/>
    <property type="evidence" value="ECO:0007669"/>
    <property type="project" value="InterPro"/>
</dbReference>
<name>A0A4Q0Y2G6_9BACT</name>
<organism evidence="1 2">
    <name type="scientific">Halarcobacter anaerophilus</name>
    <dbReference type="NCBI Taxonomy" id="877500"/>
    <lineage>
        <taxon>Bacteria</taxon>
        <taxon>Pseudomonadati</taxon>
        <taxon>Campylobacterota</taxon>
        <taxon>Epsilonproteobacteria</taxon>
        <taxon>Campylobacterales</taxon>
        <taxon>Arcobacteraceae</taxon>
        <taxon>Halarcobacter</taxon>
    </lineage>
</organism>
<dbReference type="Proteomes" id="UP000290191">
    <property type="component" value="Unassembled WGS sequence"/>
</dbReference>
<dbReference type="Pfam" id="PF04390">
    <property type="entry name" value="LptE"/>
    <property type="match status" value="1"/>
</dbReference>
<comment type="caution">
    <text evidence="1">The sequence shown here is derived from an EMBL/GenBank/DDBJ whole genome shotgun (WGS) entry which is preliminary data.</text>
</comment>
<dbReference type="InterPro" id="IPR007485">
    <property type="entry name" value="LPS_assembly_LptE"/>
</dbReference>
<sequence>MRLSRLLILISLIFIISGCGYKPATYYTKKELKGKVFVNLKINLEDPRNVVLIKDAMNEILVHRLGSKIVDDPAQADTIMNLDLQRVNMGVVQEDTQGYSKVYKATVTVHVDYKNDTRSGSFSVTGENDFPIDTVDGAITDSNRFQGIKEAASKALEEVISKLAINSFKK</sequence>
<dbReference type="RefSeq" id="WP_129082334.1">
    <property type="nucleotide sequence ID" value="NZ_CP041070.1"/>
</dbReference>
<accession>A0A4Q0Y2G6</accession>
<protein>
    <recommendedName>
        <fullName evidence="3">Lipoprotein</fullName>
    </recommendedName>
</protein>
<dbReference type="GO" id="GO:0019867">
    <property type="term" value="C:outer membrane"/>
    <property type="evidence" value="ECO:0007669"/>
    <property type="project" value="InterPro"/>
</dbReference>
<gene>
    <name evidence="1" type="ORF">CRV06_09790</name>
</gene>
<dbReference type="PROSITE" id="PS51257">
    <property type="entry name" value="PROKAR_LIPOPROTEIN"/>
    <property type="match status" value="1"/>
</dbReference>
<dbReference type="OrthoDB" id="5347351at2"/>
<reference evidence="1 2" key="1">
    <citation type="submission" date="2017-10" db="EMBL/GenBank/DDBJ databases">
        <title>Genomics of the genus Arcobacter.</title>
        <authorList>
            <person name="Perez-Cataluna A."/>
            <person name="Figueras M.J."/>
        </authorList>
    </citation>
    <scope>NUCLEOTIDE SEQUENCE [LARGE SCALE GENOMIC DNA]</scope>
    <source>
        <strain evidence="1 2">DSM 24636</strain>
    </source>
</reference>
<evidence type="ECO:0008006" key="3">
    <source>
        <dbReference type="Google" id="ProtNLM"/>
    </source>
</evidence>
<dbReference type="EMBL" id="PDKO01000008">
    <property type="protein sequence ID" value="RXJ62421.1"/>
    <property type="molecule type" value="Genomic_DNA"/>
</dbReference>
<evidence type="ECO:0000313" key="1">
    <source>
        <dbReference type="EMBL" id="RXJ62421.1"/>
    </source>
</evidence>
<proteinExistence type="predicted"/>
<dbReference type="STRING" id="877500.GCA_000935065_01121"/>
<evidence type="ECO:0000313" key="2">
    <source>
        <dbReference type="Proteomes" id="UP000290191"/>
    </source>
</evidence>
<dbReference type="AlphaFoldDB" id="A0A4Q0Y2G6"/>
<keyword evidence="2" id="KW-1185">Reference proteome</keyword>